<comment type="caution">
    <text evidence="2">The sequence shown here is derived from an EMBL/GenBank/DDBJ whole genome shotgun (WGS) entry which is preliminary data.</text>
</comment>
<dbReference type="Proteomes" id="UP000596742">
    <property type="component" value="Unassembled WGS sequence"/>
</dbReference>
<protein>
    <submittedName>
        <fullName evidence="2">Uncharacterized protein</fullName>
    </submittedName>
</protein>
<dbReference type="EMBL" id="UYJE01009268">
    <property type="protein sequence ID" value="VDI71743.1"/>
    <property type="molecule type" value="Genomic_DNA"/>
</dbReference>
<dbReference type="OrthoDB" id="6055115at2759"/>
<feature type="compositionally biased region" description="Polar residues" evidence="1">
    <location>
        <begin position="72"/>
        <end position="82"/>
    </location>
</feature>
<reference evidence="2" key="1">
    <citation type="submission" date="2018-11" db="EMBL/GenBank/DDBJ databases">
        <authorList>
            <person name="Alioto T."/>
            <person name="Alioto T."/>
        </authorList>
    </citation>
    <scope>NUCLEOTIDE SEQUENCE</scope>
</reference>
<dbReference type="EMBL" id="UYJE01009268">
    <property type="protein sequence ID" value="VDI71744.1"/>
    <property type="molecule type" value="Genomic_DNA"/>
</dbReference>
<evidence type="ECO:0000313" key="2">
    <source>
        <dbReference type="EMBL" id="VDI71743.1"/>
    </source>
</evidence>
<proteinExistence type="predicted"/>
<organism evidence="2 3">
    <name type="scientific">Mytilus galloprovincialis</name>
    <name type="common">Mediterranean mussel</name>
    <dbReference type="NCBI Taxonomy" id="29158"/>
    <lineage>
        <taxon>Eukaryota</taxon>
        <taxon>Metazoa</taxon>
        <taxon>Spiralia</taxon>
        <taxon>Lophotrochozoa</taxon>
        <taxon>Mollusca</taxon>
        <taxon>Bivalvia</taxon>
        <taxon>Autobranchia</taxon>
        <taxon>Pteriomorphia</taxon>
        <taxon>Mytilida</taxon>
        <taxon>Mytiloidea</taxon>
        <taxon>Mytilidae</taxon>
        <taxon>Mytilinae</taxon>
        <taxon>Mytilus</taxon>
    </lineage>
</organism>
<keyword evidence="3" id="KW-1185">Reference proteome</keyword>
<feature type="compositionally biased region" description="Basic residues" evidence="1">
    <location>
        <begin position="240"/>
        <end position="250"/>
    </location>
</feature>
<accession>A0A8B6H1F0</accession>
<evidence type="ECO:0000313" key="3">
    <source>
        <dbReference type="Proteomes" id="UP000596742"/>
    </source>
</evidence>
<dbReference type="AlphaFoldDB" id="A0A8B6H1F0"/>
<feature type="compositionally biased region" description="Polar residues" evidence="1">
    <location>
        <begin position="100"/>
        <end position="110"/>
    </location>
</feature>
<feature type="compositionally biased region" description="Polar residues" evidence="1">
    <location>
        <begin position="26"/>
        <end position="40"/>
    </location>
</feature>
<feature type="compositionally biased region" description="Basic and acidic residues" evidence="1">
    <location>
        <begin position="206"/>
        <end position="219"/>
    </location>
</feature>
<feature type="compositionally biased region" description="Polar residues" evidence="1">
    <location>
        <begin position="145"/>
        <end position="172"/>
    </location>
</feature>
<name>A0A8B6H1F0_MYTGA</name>
<gene>
    <name evidence="2" type="ORF">MGAL_10B051487</name>
</gene>
<evidence type="ECO:0000256" key="1">
    <source>
        <dbReference type="SAM" id="MobiDB-lite"/>
    </source>
</evidence>
<feature type="compositionally biased region" description="Polar residues" evidence="1">
    <location>
        <begin position="51"/>
        <end position="65"/>
    </location>
</feature>
<sequence>MVLDIMSAPKLPARVPSQRGRPLPETPNSPSHLTKQQPSLKNRALPPPPEQNVNSSPNNHVSQTPRRVAVPNSLNTGVQTLNKRPLPPPPAEDRYVGSPVTPNEHNSVSTLRRGLPPVPNESSTTESQKRPLPPPPTNETKAPIQPTNQTMPQIPPNIRSSPKQTANGNVRTRSPHLVPNALELPPKLPARKSSVSRSHGSPTPDLETRFLFHDVKDFPQPEEYQGQEKKYPSQSETNVKTRRRKRTSPR</sequence>
<feature type="region of interest" description="Disordered" evidence="1">
    <location>
        <begin position="1"/>
        <end position="250"/>
    </location>
</feature>